<dbReference type="InterPro" id="IPR043519">
    <property type="entry name" value="NT_sf"/>
</dbReference>
<keyword evidence="6" id="KW-0547">Nucleotide-binding</keyword>
<dbReference type="GO" id="GO:0016787">
    <property type="term" value="F:hydrolase activity"/>
    <property type="evidence" value="ECO:0007669"/>
    <property type="project" value="UniProtKB-KW"/>
</dbReference>
<dbReference type="GO" id="GO:0000049">
    <property type="term" value="F:tRNA binding"/>
    <property type="evidence" value="ECO:0007669"/>
    <property type="project" value="TreeGrafter"/>
</dbReference>
<protein>
    <submittedName>
        <fullName evidence="11">Polynucleotide adenylyltransferase/metal dependent phosphohydrolase</fullName>
    </submittedName>
</protein>
<keyword evidence="3" id="KW-0819">tRNA processing</keyword>
<dbReference type="Pfam" id="PF01743">
    <property type="entry name" value="PolyA_pol"/>
    <property type="match status" value="1"/>
</dbReference>
<dbReference type="InterPro" id="IPR050264">
    <property type="entry name" value="Bact_CCA-adding_enz_type3_sf"/>
</dbReference>
<dbReference type="Gene3D" id="1.10.3090.10">
    <property type="entry name" value="cca-adding enzyme, domain 2"/>
    <property type="match status" value="1"/>
</dbReference>
<evidence type="ECO:0000256" key="6">
    <source>
        <dbReference type="ARBA" id="ARBA00022741"/>
    </source>
</evidence>
<dbReference type="KEGG" id="sbu:SpiBuddy_1313"/>
<dbReference type="Gene3D" id="1.10.246.80">
    <property type="match status" value="1"/>
</dbReference>
<dbReference type="InterPro" id="IPR003607">
    <property type="entry name" value="HD/PDEase_dom"/>
</dbReference>
<comment type="cofactor">
    <cofactor evidence="1">
        <name>Mg(2+)</name>
        <dbReference type="ChEBI" id="CHEBI:18420"/>
    </cofactor>
</comment>
<evidence type="ECO:0000313" key="12">
    <source>
        <dbReference type="Proteomes" id="UP000008466"/>
    </source>
</evidence>
<reference evidence="12" key="1">
    <citation type="submission" date="2011-02" db="EMBL/GenBank/DDBJ databases">
        <title>Complete sequence of Spirochaeta sp. Buddy.</title>
        <authorList>
            <person name="Lucas S."/>
            <person name="Copeland A."/>
            <person name="Lapidus A."/>
            <person name="Cheng J.-F."/>
            <person name="Goodwin L."/>
            <person name="Pitluck S."/>
            <person name="Zeytun A."/>
            <person name="Detter J.C."/>
            <person name="Han C."/>
            <person name="Tapia R."/>
            <person name="Land M."/>
            <person name="Hauser L."/>
            <person name="Kyrpides N."/>
            <person name="Ivanova N."/>
            <person name="Mikhailova N."/>
            <person name="Pagani I."/>
            <person name="Ritalahti K.M."/>
            <person name="Loeffler F.E."/>
            <person name="Woyke T."/>
        </authorList>
    </citation>
    <scope>NUCLEOTIDE SEQUENCE [LARGE SCALE GENOMIC DNA]</scope>
    <source>
        <strain evidence="12">ATCC BAA-1886 / DSM 22777 / Buddy</strain>
    </source>
</reference>
<dbReference type="InterPro" id="IPR032810">
    <property type="entry name" value="CCA-adding_enz_C"/>
</dbReference>
<dbReference type="GO" id="GO:0000166">
    <property type="term" value="F:nucleotide binding"/>
    <property type="evidence" value="ECO:0007669"/>
    <property type="project" value="UniProtKB-KW"/>
</dbReference>
<dbReference type="CDD" id="cd05398">
    <property type="entry name" value="NT_ClassII-CCAase"/>
    <property type="match status" value="1"/>
</dbReference>
<dbReference type="PROSITE" id="PS51831">
    <property type="entry name" value="HD"/>
    <property type="match status" value="1"/>
</dbReference>
<dbReference type="PANTHER" id="PTHR46173">
    <property type="entry name" value="CCA TRNA NUCLEOTIDYLTRANSFERASE 1, MITOCHONDRIAL"/>
    <property type="match status" value="1"/>
</dbReference>
<accession>F0RVS6</accession>
<evidence type="ECO:0000313" key="11">
    <source>
        <dbReference type="EMBL" id="ADY13138.1"/>
    </source>
</evidence>
<evidence type="ECO:0000259" key="10">
    <source>
        <dbReference type="PROSITE" id="PS51831"/>
    </source>
</evidence>
<dbReference type="PANTHER" id="PTHR46173:SF1">
    <property type="entry name" value="CCA TRNA NUCLEOTIDYLTRANSFERASE 1, MITOCHONDRIAL"/>
    <property type="match status" value="1"/>
</dbReference>
<dbReference type="SMART" id="SM00471">
    <property type="entry name" value="HDc"/>
    <property type="match status" value="1"/>
</dbReference>
<dbReference type="GO" id="GO:0008033">
    <property type="term" value="P:tRNA processing"/>
    <property type="evidence" value="ECO:0007669"/>
    <property type="project" value="UniProtKB-KW"/>
</dbReference>
<dbReference type="GO" id="GO:0016779">
    <property type="term" value="F:nucleotidyltransferase activity"/>
    <property type="evidence" value="ECO:0007669"/>
    <property type="project" value="UniProtKB-KW"/>
</dbReference>
<dbReference type="InterPro" id="IPR006674">
    <property type="entry name" value="HD_domain"/>
</dbReference>
<keyword evidence="7" id="KW-0460">Magnesium</keyword>
<evidence type="ECO:0000256" key="5">
    <source>
        <dbReference type="ARBA" id="ARBA00022723"/>
    </source>
</evidence>
<keyword evidence="12" id="KW-1185">Reference proteome</keyword>
<keyword evidence="8 9" id="KW-0694">RNA-binding</keyword>
<dbReference type="GO" id="GO:0046872">
    <property type="term" value="F:metal ion binding"/>
    <property type="evidence" value="ECO:0007669"/>
    <property type="project" value="UniProtKB-KW"/>
</dbReference>
<dbReference type="HOGENOM" id="CLU_015961_3_1_12"/>
<gene>
    <name evidence="11" type="ordered locus">SpiBuddy_1313</name>
</gene>
<keyword evidence="5" id="KW-0479">Metal-binding</keyword>
<evidence type="ECO:0000256" key="4">
    <source>
        <dbReference type="ARBA" id="ARBA00022695"/>
    </source>
</evidence>
<evidence type="ECO:0000256" key="1">
    <source>
        <dbReference type="ARBA" id="ARBA00001946"/>
    </source>
</evidence>
<sequence>MNVFPISPGIRRFAKHFIDGGFSLYIVGGAVRDHLLGLKIEDYDFTTDALPDQVMHLFKTVIPTGIEHGTVTVHFEKQSFEVTTFRSEAEYLDGRHPSSVSFIPNLEEDLKRRDFTINAFAADCTNGHILDFHGGKEDLKNKTIRAIGNPIQRFEEDALRILRAARIAAKLNFSIDDQTVSAMQEMKKNLSKVSAERIRDELFKLVLSNHPATGLTYLRTQGILTLIIPEFKQADGLYQGGMHHEDVLSHCISACQASVLVASSLEVRLACLLHDIGKSEVVVASESRNTFAKHELVGENITQTILKRLKASNEQIHAVSHLVRHHMFDYQSNWSDSAVRRFITRVGLAFIPLLFQVRIADQIAIHGKANTLLLDELKLRIEAILQSHDALSIKDLAVNGNDLMSVGIPKGQRIGTTLTYLLETVLDDPRQNTRDTLLKLASSYQSLLGFTS</sequence>
<dbReference type="SUPFAM" id="SSF81301">
    <property type="entry name" value="Nucleotidyltransferase"/>
    <property type="match status" value="1"/>
</dbReference>
<evidence type="ECO:0000256" key="7">
    <source>
        <dbReference type="ARBA" id="ARBA00022842"/>
    </source>
</evidence>
<evidence type="ECO:0000256" key="3">
    <source>
        <dbReference type="ARBA" id="ARBA00022694"/>
    </source>
</evidence>
<keyword evidence="11" id="KW-0378">Hydrolase</keyword>
<evidence type="ECO:0000256" key="9">
    <source>
        <dbReference type="RuleBase" id="RU003953"/>
    </source>
</evidence>
<dbReference type="OrthoDB" id="9805698at2"/>
<dbReference type="eggNOG" id="COG0617">
    <property type="taxonomic scope" value="Bacteria"/>
</dbReference>
<dbReference type="CDD" id="cd00077">
    <property type="entry name" value="HDc"/>
    <property type="match status" value="1"/>
</dbReference>
<dbReference type="SUPFAM" id="SSF81891">
    <property type="entry name" value="Poly A polymerase C-terminal region-like"/>
    <property type="match status" value="1"/>
</dbReference>
<name>F0RVS6_SPHGB</name>
<keyword evidence="4 11" id="KW-0548">Nucleotidyltransferase</keyword>
<dbReference type="EMBL" id="CP002541">
    <property type="protein sequence ID" value="ADY13138.1"/>
    <property type="molecule type" value="Genomic_DNA"/>
</dbReference>
<comment type="similarity">
    <text evidence="9">Belongs to the tRNA nucleotidyltransferase/poly(A) polymerase family.</text>
</comment>
<dbReference type="Pfam" id="PF13735">
    <property type="entry name" value="tRNA_NucTran2_2"/>
    <property type="match status" value="1"/>
</dbReference>
<dbReference type="Pfam" id="PF12627">
    <property type="entry name" value="PolyA_pol_RNAbd"/>
    <property type="match status" value="1"/>
</dbReference>
<organism evidence="11 12">
    <name type="scientific">Sphaerochaeta globosa (strain ATCC BAA-1886 / DSM 22777 / Buddy)</name>
    <name type="common">Spirochaeta sp. (strain Buddy)</name>
    <dbReference type="NCBI Taxonomy" id="158189"/>
    <lineage>
        <taxon>Bacteria</taxon>
        <taxon>Pseudomonadati</taxon>
        <taxon>Spirochaetota</taxon>
        <taxon>Spirochaetia</taxon>
        <taxon>Spirochaetales</taxon>
        <taxon>Sphaerochaetaceae</taxon>
        <taxon>Sphaerochaeta</taxon>
    </lineage>
</organism>
<feature type="domain" description="HD" evidence="10">
    <location>
        <begin position="247"/>
        <end position="349"/>
    </location>
</feature>
<dbReference type="InterPro" id="IPR002646">
    <property type="entry name" value="PolA_pol_head_dom"/>
</dbReference>
<dbReference type="Proteomes" id="UP000008466">
    <property type="component" value="Chromosome"/>
</dbReference>
<keyword evidence="2 9" id="KW-0808">Transferase</keyword>
<dbReference type="RefSeq" id="WP_013606989.1">
    <property type="nucleotide sequence ID" value="NC_015152.1"/>
</dbReference>
<evidence type="ECO:0000256" key="2">
    <source>
        <dbReference type="ARBA" id="ARBA00022679"/>
    </source>
</evidence>
<evidence type="ECO:0000256" key="8">
    <source>
        <dbReference type="ARBA" id="ARBA00022884"/>
    </source>
</evidence>
<dbReference type="STRING" id="158189.SpiBuddy_1313"/>
<dbReference type="InterPro" id="IPR032828">
    <property type="entry name" value="PolyA_RNA-bd"/>
</dbReference>
<dbReference type="Gene3D" id="3.30.460.10">
    <property type="entry name" value="Beta Polymerase, domain 2"/>
    <property type="match status" value="1"/>
</dbReference>
<proteinExistence type="inferred from homology"/>
<dbReference type="AlphaFoldDB" id="F0RVS6"/>